<protein>
    <recommendedName>
        <fullName evidence="1">non-specific serine/threonine protein kinase</fullName>
        <ecNumber evidence="1">2.7.11.1</ecNumber>
    </recommendedName>
</protein>
<feature type="compositionally biased region" description="Low complexity" evidence="9">
    <location>
        <begin position="379"/>
        <end position="392"/>
    </location>
</feature>
<evidence type="ECO:0000256" key="7">
    <source>
        <dbReference type="ARBA" id="ARBA00047899"/>
    </source>
</evidence>
<feature type="region of interest" description="Disordered" evidence="9">
    <location>
        <begin position="755"/>
        <end position="784"/>
    </location>
</feature>
<dbReference type="SUPFAM" id="SSF56112">
    <property type="entry name" value="Protein kinase-like (PK-like)"/>
    <property type="match status" value="1"/>
</dbReference>
<dbReference type="Pfam" id="PF00069">
    <property type="entry name" value="Pkinase"/>
    <property type="match status" value="1"/>
</dbReference>
<dbReference type="InterPro" id="IPR051131">
    <property type="entry name" value="NEK_Ser/Thr_kinase_NIMA"/>
</dbReference>
<accession>A0A8J5XXC6</accession>
<dbReference type="Proteomes" id="UP000751190">
    <property type="component" value="Unassembled WGS sequence"/>
</dbReference>
<evidence type="ECO:0000256" key="5">
    <source>
        <dbReference type="ARBA" id="ARBA00022777"/>
    </source>
</evidence>
<proteinExistence type="predicted"/>
<keyword evidence="2" id="KW-0723">Serine/threonine-protein kinase</keyword>
<evidence type="ECO:0000256" key="2">
    <source>
        <dbReference type="ARBA" id="ARBA00022527"/>
    </source>
</evidence>
<evidence type="ECO:0000256" key="4">
    <source>
        <dbReference type="ARBA" id="ARBA00022741"/>
    </source>
</evidence>
<feature type="compositionally biased region" description="Basic and acidic residues" evidence="9">
    <location>
        <begin position="710"/>
        <end position="721"/>
    </location>
</feature>
<keyword evidence="5" id="KW-0418">Kinase</keyword>
<dbReference type="InterPro" id="IPR000719">
    <property type="entry name" value="Prot_kinase_dom"/>
</dbReference>
<evidence type="ECO:0000256" key="9">
    <source>
        <dbReference type="SAM" id="MobiDB-lite"/>
    </source>
</evidence>
<dbReference type="Gene3D" id="1.10.510.10">
    <property type="entry name" value="Transferase(Phosphotransferase) domain 1"/>
    <property type="match status" value="1"/>
</dbReference>
<keyword evidence="6" id="KW-0067">ATP-binding</keyword>
<evidence type="ECO:0000313" key="12">
    <source>
        <dbReference type="Proteomes" id="UP000751190"/>
    </source>
</evidence>
<comment type="caution">
    <text evidence="11">The sequence shown here is derived from an EMBL/GenBank/DDBJ whole genome shotgun (WGS) entry which is preliminary data.</text>
</comment>
<dbReference type="EC" id="2.7.11.1" evidence="1"/>
<dbReference type="AlphaFoldDB" id="A0A8J5XXC6"/>
<keyword evidence="12" id="KW-1185">Reference proteome</keyword>
<comment type="catalytic activity">
    <reaction evidence="8">
        <text>L-seryl-[protein] + ATP = O-phospho-L-seryl-[protein] + ADP + H(+)</text>
        <dbReference type="Rhea" id="RHEA:17989"/>
        <dbReference type="Rhea" id="RHEA-COMP:9863"/>
        <dbReference type="Rhea" id="RHEA-COMP:11604"/>
        <dbReference type="ChEBI" id="CHEBI:15378"/>
        <dbReference type="ChEBI" id="CHEBI:29999"/>
        <dbReference type="ChEBI" id="CHEBI:30616"/>
        <dbReference type="ChEBI" id="CHEBI:83421"/>
        <dbReference type="ChEBI" id="CHEBI:456216"/>
        <dbReference type="EC" id="2.7.11.1"/>
    </reaction>
</comment>
<dbReference type="EMBL" id="JAGTXO010000001">
    <property type="protein sequence ID" value="KAG8470267.1"/>
    <property type="molecule type" value="Genomic_DNA"/>
</dbReference>
<evidence type="ECO:0000259" key="10">
    <source>
        <dbReference type="PROSITE" id="PS50011"/>
    </source>
</evidence>
<evidence type="ECO:0000313" key="11">
    <source>
        <dbReference type="EMBL" id="KAG8470267.1"/>
    </source>
</evidence>
<feature type="compositionally biased region" description="Basic and acidic residues" evidence="9">
    <location>
        <begin position="1"/>
        <end position="12"/>
    </location>
</feature>
<evidence type="ECO:0000256" key="8">
    <source>
        <dbReference type="ARBA" id="ARBA00048679"/>
    </source>
</evidence>
<feature type="compositionally biased region" description="Low complexity" evidence="9">
    <location>
        <begin position="18"/>
        <end position="32"/>
    </location>
</feature>
<feature type="region of interest" description="Disordered" evidence="9">
    <location>
        <begin position="706"/>
        <end position="736"/>
    </location>
</feature>
<keyword evidence="3" id="KW-0808">Transferase</keyword>
<feature type="compositionally biased region" description="Basic and acidic residues" evidence="9">
    <location>
        <begin position="755"/>
        <end position="771"/>
    </location>
</feature>
<dbReference type="PANTHER" id="PTHR44899:SF3">
    <property type="entry name" value="SERINE_THREONINE-PROTEIN KINASE NEK1"/>
    <property type="match status" value="1"/>
</dbReference>
<dbReference type="PROSITE" id="PS00108">
    <property type="entry name" value="PROTEIN_KINASE_ST"/>
    <property type="match status" value="1"/>
</dbReference>
<evidence type="ECO:0000256" key="1">
    <source>
        <dbReference type="ARBA" id="ARBA00012513"/>
    </source>
</evidence>
<feature type="region of interest" description="Disordered" evidence="9">
    <location>
        <begin position="347"/>
        <end position="406"/>
    </location>
</feature>
<reference evidence="11" key="1">
    <citation type="submission" date="2021-05" db="EMBL/GenBank/DDBJ databases">
        <title>The genome of the haptophyte Pavlova lutheri (Diacronema luteri, Pavlovales) - a model for lipid biosynthesis in eukaryotic algae.</title>
        <authorList>
            <person name="Hulatt C.J."/>
            <person name="Posewitz M.C."/>
        </authorList>
    </citation>
    <scope>NUCLEOTIDE SEQUENCE</scope>
    <source>
        <strain evidence="11">NIVA-4/92</strain>
    </source>
</reference>
<dbReference type="InterPro" id="IPR008271">
    <property type="entry name" value="Ser/Thr_kinase_AS"/>
</dbReference>
<evidence type="ECO:0000256" key="6">
    <source>
        <dbReference type="ARBA" id="ARBA00022840"/>
    </source>
</evidence>
<dbReference type="InterPro" id="IPR011009">
    <property type="entry name" value="Kinase-like_dom_sf"/>
</dbReference>
<name>A0A8J5XXC6_DIALT</name>
<gene>
    <name evidence="11" type="ORF">KFE25_008688</name>
</gene>
<dbReference type="SMART" id="SM00220">
    <property type="entry name" value="S_TKc"/>
    <property type="match status" value="1"/>
</dbReference>
<dbReference type="GO" id="GO:0005524">
    <property type="term" value="F:ATP binding"/>
    <property type="evidence" value="ECO:0007669"/>
    <property type="project" value="UniProtKB-KW"/>
</dbReference>
<feature type="region of interest" description="Disordered" evidence="9">
    <location>
        <begin position="611"/>
        <end position="647"/>
    </location>
</feature>
<evidence type="ECO:0000256" key="3">
    <source>
        <dbReference type="ARBA" id="ARBA00022679"/>
    </source>
</evidence>
<sequence>MGERRAERHGRLGEAPVSARSSRSSVRQRLGRPSLDPPMPQRAYRTIKQIGRGAQSDVFLVRDVETHSLFVMKRFATAKVPDSAKREVDILRKLRDHPSIVTVHDAFEEDGGVHFCVIVSYCSGGDLAQRIAARIEANERFTDDEILEYAAQLACALDCVHRRAIIHRDLKPENIFIMGDGQLALGDFGVAKELEHGAELAETIVGTPYYLPPETVRGEPYSSKADVWALGVVLYELAQLSKPFVAKSLVALAHTVQHDAHPPLPPSRTVELRRLLQMTLEKDPLRRASAAQLMGVPALHSRLVRARSFAPAQLPRSRRVTAQHQTVVHAAHEGGFDAALAELHKLAGTPGMGSPQPSRHATARDTARPWPRPWPRLWPRPSAGAGRAAGEPPDARRGGRAERLGAGGDAGLNRALWLDELGDVEPAPDVRSKALEGVASALGAPPPSAAVRRSGDLRLGSVASSPSTGFDLRVHQCSCERPRACGTLYITATHVCFVPLLGGRSISIDIFALACVVKARVLTCGCGTGHSLWLAVSALPIADAAADDNAPHAPRSAGRETFHVEKFHGFVDRDQAVEDICQAGAERGYTLPVYAQSGLYKASSARELLRAASTRSSDATSERPVRRPTHGASPSRAFGASAPRRARDDAIAAAPADGGGLFIRATTAPSADSRARARSVRASLVDEFSIRLDRIGRRSDSALVTARTSCDTRENAARRSDTSTSDALGDAPTERGARESLRLVRDVLLRLESDGDGGRGEGRWTDGRATRWSEGPLGSAVAEDDGDSEVDAALAMEHVLRMRVVIPADTLASGVIGLADVSVDAKGEAALGRVPALVRRRTWGDNRRASQLELVPLAPAADGAAEAVEARGCCGARPTAAAAGGTDG</sequence>
<organism evidence="11 12">
    <name type="scientific">Diacronema lutheri</name>
    <name type="common">Unicellular marine alga</name>
    <name type="synonym">Monochrysis lutheri</name>
    <dbReference type="NCBI Taxonomy" id="2081491"/>
    <lineage>
        <taxon>Eukaryota</taxon>
        <taxon>Haptista</taxon>
        <taxon>Haptophyta</taxon>
        <taxon>Pavlovophyceae</taxon>
        <taxon>Pavlovales</taxon>
        <taxon>Pavlovaceae</taxon>
        <taxon>Diacronema</taxon>
    </lineage>
</organism>
<comment type="catalytic activity">
    <reaction evidence="7">
        <text>L-threonyl-[protein] + ATP = O-phospho-L-threonyl-[protein] + ADP + H(+)</text>
        <dbReference type="Rhea" id="RHEA:46608"/>
        <dbReference type="Rhea" id="RHEA-COMP:11060"/>
        <dbReference type="Rhea" id="RHEA-COMP:11605"/>
        <dbReference type="ChEBI" id="CHEBI:15378"/>
        <dbReference type="ChEBI" id="CHEBI:30013"/>
        <dbReference type="ChEBI" id="CHEBI:30616"/>
        <dbReference type="ChEBI" id="CHEBI:61977"/>
        <dbReference type="ChEBI" id="CHEBI:456216"/>
        <dbReference type="EC" id="2.7.11.1"/>
    </reaction>
</comment>
<dbReference type="PROSITE" id="PS50011">
    <property type="entry name" value="PROTEIN_KINASE_DOM"/>
    <property type="match status" value="1"/>
</dbReference>
<feature type="region of interest" description="Disordered" evidence="9">
    <location>
        <begin position="1"/>
        <end position="40"/>
    </location>
</feature>
<dbReference type="GO" id="GO:0004674">
    <property type="term" value="F:protein serine/threonine kinase activity"/>
    <property type="evidence" value="ECO:0007669"/>
    <property type="project" value="UniProtKB-KW"/>
</dbReference>
<dbReference type="PANTHER" id="PTHR44899">
    <property type="entry name" value="CAMK FAMILY PROTEIN KINASE"/>
    <property type="match status" value="1"/>
</dbReference>
<feature type="compositionally biased region" description="Basic and acidic residues" evidence="9">
    <location>
        <begin position="393"/>
        <end position="403"/>
    </location>
</feature>
<keyword evidence="4" id="KW-0547">Nucleotide-binding</keyword>
<dbReference type="OrthoDB" id="248923at2759"/>
<feature type="domain" description="Protein kinase" evidence="10">
    <location>
        <begin position="44"/>
        <end position="303"/>
    </location>
</feature>